<evidence type="ECO:0000313" key="1">
    <source>
        <dbReference type="EMBL" id="MCL7027299.1"/>
    </source>
</evidence>
<evidence type="ECO:0000313" key="2">
    <source>
        <dbReference type="Proteomes" id="UP001177140"/>
    </source>
</evidence>
<proteinExistence type="predicted"/>
<keyword evidence="2" id="KW-1185">Reference proteome</keyword>
<dbReference type="AlphaFoldDB" id="A0AA41S188"/>
<dbReference type="PANTHER" id="PTHR21530">
    <property type="entry name" value="PHEROMONE SHUTDOWN PROTEIN"/>
    <property type="match status" value="1"/>
</dbReference>
<dbReference type="PANTHER" id="PTHR21530:SF7">
    <property type="entry name" value="TRAB DOMAIN-CONTAINING PROTEIN"/>
    <property type="match status" value="1"/>
</dbReference>
<organism evidence="1 2">
    <name type="scientific">Papaver nudicaule</name>
    <name type="common">Iceland poppy</name>
    <dbReference type="NCBI Taxonomy" id="74823"/>
    <lineage>
        <taxon>Eukaryota</taxon>
        <taxon>Viridiplantae</taxon>
        <taxon>Streptophyta</taxon>
        <taxon>Embryophyta</taxon>
        <taxon>Tracheophyta</taxon>
        <taxon>Spermatophyta</taxon>
        <taxon>Magnoliopsida</taxon>
        <taxon>Ranunculales</taxon>
        <taxon>Papaveraceae</taxon>
        <taxon>Papaveroideae</taxon>
        <taxon>Papaver</taxon>
    </lineage>
</organism>
<dbReference type="Proteomes" id="UP001177140">
    <property type="component" value="Unassembled WGS sequence"/>
</dbReference>
<dbReference type="EMBL" id="JAJJMA010066637">
    <property type="protein sequence ID" value="MCL7027299.1"/>
    <property type="molecule type" value="Genomic_DNA"/>
</dbReference>
<reference evidence="1" key="1">
    <citation type="submission" date="2022-03" db="EMBL/GenBank/DDBJ databases">
        <title>A functionally conserved STORR gene fusion in Papaver species that diverged 16.8 million years ago.</title>
        <authorList>
            <person name="Catania T."/>
        </authorList>
    </citation>
    <scope>NUCLEOTIDE SEQUENCE</scope>
    <source>
        <strain evidence="1">S-191538</strain>
    </source>
</reference>
<comment type="caution">
    <text evidence="1">The sequence shown here is derived from an EMBL/GenBank/DDBJ whole genome shotgun (WGS) entry which is preliminary data.</text>
</comment>
<accession>A0AA41S188</accession>
<protein>
    <recommendedName>
        <fullName evidence="3">TraB domain-containing protein</fullName>
    </recommendedName>
</protein>
<dbReference type="InterPro" id="IPR046345">
    <property type="entry name" value="TraB_PrgY-like"/>
</dbReference>
<gene>
    <name evidence="1" type="ORF">MKW94_014129</name>
</gene>
<evidence type="ECO:0008006" key="3">
    <source>
        <dbReference type="Google" id="ProtNLM"/>
    </source>
</evidence>
<feature type="non-terminal residue" evidence="1">
    <location>
        <position position="204"/>
    </location>
</feature>
<sequence>VINAVRPDAVALELCEKRALQLRNWKPGYAYLFRMFLSSMRASDGLKRKVHSLFELRWFQAKCRRSMEFKVAMEESQKVKAARLVLIDQDTDVFRKQFRSLNIIQNINFQWFDNVDLLIYCLKRWLMLLFFPEKSPRSNMKGMLCWFHLVFPEHSKLVFLKRDVLMCVRLRRLEEKRIVAVVGLGHMDGIERTWKIAEDIHRGL</sequence>
<name>A0AA41S188_PAPNU</name>
<dbReference type="CDD" id="cd14726">
    <property type="entry name" value="TraB_PrgY-like"/>
    <property type="match status" value="1"/>
</dbReference>